<evidence type="ECO:0000256" key="7">
    <source>
        <dbReference type="ARBA" id="ARBA00023239"/>
    </source>
</evidence>
<evidence type="ECO:0000313" key="11">
    <source>
        <dbReference type="Proteomes" id="UP000198534"/>
    </source>
</evidence>
<dbReference type="EMBL" id="FNNQ01000011">
    <property type="protein sequence ID" value="SDX16820.1"/>
    <property type="molecule type" value="Genomic_DNA"/>
</dbReference>
<dbReference type="OrthoDB" id="9811743at2"/>
<dbReference type="InterPro" id="IPR016040">
    <property type="entry name" value="NAD(P)-bd_dom"/>
</dbReference>
<dbReference type="Proteomes" id="UP000198534">
    <property type="component" value="Unassembled WGS sequence"/>
</dbReference>
<dbReference type="InterPro" id="IPR005888">
    <property type="entry name" value="dTDP_Gluc_deHydtase"/>
</dbReference>
<evidence type="ECO:0000256" key="5">
    <source>
        <dbReference type="ARBA" id="ARBA00016977"/>
    </source>
</evidence>
<dbReference type="PANTHER" id="PTHR43000">
    <property type="entry name" value="DTDP-D-GLUCOSE 4,6-DEHYDRATASE-RELATED"/>
    <property type="match status" value="1"/>
</dbReference>
<sequence>MHRVLVTGGAGFIGSHYVRHLLRTHTDIEVINADALTYSANLQSLADIEGESRYRFIKIDLANQADIDCLFSTPFDEVVHFAAESHVDRSIQGAEAFIRSNILGTYRLLEAIRHGGTVKKMVHISTDEVYGSIEKGRTPEGEPLAPGNPYSASKAGSDLLCLAYVNTYKLPIVLTRCTNNYGPWQHLEKFIPKAILHAVENRPLPLYGAGNQERDWIYVTDHCAAVDRVREAGRVGEVYHIGAENTASNRTIAEQILDLLQKPHSLIQQAKDRLGHDFRYSLNTTKIREELGWQPQVSLEKGLKETVKWYQTRWERKEGSPR</sequence>
<evidence type="ECO:0000313" key="10">
    <source>
        <dbReference type="EMBL" id="SDX16820.1"/>
    </source>
</evidence>
<reference evidence="10 11" key="1">
    <citation type="submission" date="2016-10" db="EMBL/GenBank/DDBJ databases">
        <authorList>
            <person name="de Groot N.N."/>
        </authorList>
    </citation>
    <scope>NUCLEOTIDE SEQUENCE [LARGE SCALE GENOMIC DNA]</scope>
    <source>
        <strain evidence="10 11">DSM 45610</strain>
    </source>
</reference>
<evidence type="ECO:0000256" key="4">
    <source>
        <dbReference type="ARBA" id="ARBA00011990"/>
    </source>
</evidence>
<keyword evidence="7 8" id="KW-0456">Lyase</keyword>
<comment type="catalytic activity">
    <reaction evidence="1 8">
        <text>dTDP-alpha-D-glucose = dTDP-4-dehydro-6-deoxy-alpha-D-glucose + H2O</text>
        <dbReference type="Rhea" id="RHEA:17221"/>
        <dbReference type="ChEBI" id="CHEBI:15377"/>
        <dbReference type="ChEBI" id="CHEBI:57477"/>
        <dbReference type="ChEBI" id="CHEBI:57649"/>
        <dbReference type="EC" id="4.2.1.46"/>
    </reaction>
</comment>
<dbReference type="Gene3D" id="3.40.50.720">
    <property type="entry name" value="NAD(P)-binding Rossmann-like Domain"/>
    <property type="match status" value="1"/>
</dbReference>
<dbReference type="STRING" id="1048340.SAMN05444487_11171"/>
<dbReference type="RefSeq" id="WP_091740857.1">
    <property type="nucleotide sequence ID" value="NZ_FNNQ01000011.1"/>
</dbReference>
<dbReference type="Gene3D" id="3.90.25.10">
    <property type="entry name" value="UDP-galactose 4-epimerase, domain 1"/>
    <property type="match status" value="1"/>
</dbReference>
<dbReference type="CDD" id="cd05246">
    <property type="entry name" value="dTDP_GD_SDR_e"/>
    <property type="match status" value="1"/>
</dbReference>
<name>A0A1H2ZHA4_9BACL</name>
<evidence type="ECO:0000259" key="9">
    <source>
        <dbReference type="Pfam" id="PF16363"/>
    </source>
</evidence>
<keyword evidence="11" id="KW-1185">Reference proteome</keyword>
<dbReference type="FunFam" id="3.40.50.720:FF:000304">
    <property type="entry name" value="UDP-glucose 4,6-dehydratase"/>
    <property type="match status" value="1"/>
</dbReference>
<comment type="cofactor">
    <cofactor evidence="2 8">
        <name>NAD(+)</name>
        <dbReference type="ChEBI" id="CHEBI:57540"/>
    </cofactor>
</comment>
<protein>
    <recommendedName>
        <fullName evidence="5 8">dTDP-glucose 4,6-dehydratase</fullName>
        <ecNumber evidence="4 8">4.2.1.46</ecNumber>
    </recommendedName>
</protein>
<gene>
    <name evidence="10" type="ORF">SAMN05444487_11171</name>
</gene>
<comment type="similarity">
    <text evidence="3 8">Belongs to the NAD(P)-dependent epimerase/dehydratase family. dTDP-glucose dehydratase subfamily.</text>
</comment>
<dbReference type="GO" id="GO:0008460">
    <property type="term" value="F:dTDP-glucose 4,6-dehydratase activity"/>
    <property type="evidence" value="ECO:0007669"/>
    <property type="project" value="UniProtKB-EC"/>
</dbReference>
<dbReference type="SUPFAM" id="SSF51735">
    <property type="entry name" value="NAD(P)-binding Rossmann-fold domains"/>
    <property type="match status" value="1"/>
</dbReference>
<dbReference type="GO" id="GO:0009225">
    <property type="term" value="P:nucleotide-sugar metabolic process"/>
    <property type="evidence" value="ECO:0007669"/>
    <property type="project" value="InterPro"/>
</dbReference>
<dbReference type="Pfam" id="PF16363">
    <property type="entry name" value="GDP_Man_Dehyd"/>
    <property type="match status" value="1"/>
</dbReference>
<proteinExistence type="inferred from homology"/>
<accession>A0A1H2ZHA4</accession>
<evidence type="ECO:0000256" key="6">
    <source>
        <dbReference type="ARBA" id="ARBA00023027"/>
    </source>
</evidence>
<keyword evidence="6" id="KW-0520">NAD</keyword>
<feature type="domain" description="NAD(P)-binding" evidence="9">
    <location>
        <begin position="5"/>
        <end position="306"/>
    </location>
</feature>
<dbReference type="AlphaFoldDB" id="A0A1H2ZHA4"/>
<dbReference type="NCBIfam" id="TIGR01181">
    <property type="entry name" value="dTDP_gluc_dehyt"/>
    <property type="match status" value="1"/>
</dbReference>
<dbReference type="InterPro" id="IPR036291">
    <property type="entry name" value="NAD(P)-bd_dom_sf"/>
</dbReference>
<evidence type="ECO:0000256" key="8">
    <source>
        <dbReference type="RuleBase" id="RU004473"/>
    </source>
</evidence>
<evidence type="ECO:0000256" key="2">
    <source>
        <dbReference type="ARBA" id="ARBA00001911"/>
    </source>
</evidence>
<evidence type="ECO:0000256" key="3">
    <source>
        <dbReference type="ARBA" id="ARBA00008178"/>
    </source>
</evidence>
<dbReference type="EC" id="4.2.1.46" evidence="4 8"/>
<evidence type="ECO:0000256" key="1">
    <source>
        <dbReference type="ARBA" id="ARBA00001539"/>
    </source>
</evidence>
<organism evidence="10 11">
    <name type="scientific">Marininema mesophilum</name>
    <dbReference type="NCBI Taxonomy" id="1048340"/>
    <lineage>
        <taxon>Bacteria</taxon>
        <taxon>Bacillati</taxon>
        <taxon>Bacillota</taxon>
        <taxon>Bacilli</taxon>
        <taxon>Bacillales</taxon>
        <taxon>Thermoactinomycetaceae</taxon>
        <taxon>Marininema</taxon>
    </lineage>
</organism>